<gene>
    <name evidence="1" type="ORF">GPM918_LOCUS31040</name>
    <name evidence="2" type="ORF">SRO942_LOCUS31678</name>
</gene>
<proteinExistence type="predicted"/>
<organism evidence="1 3">
    <name type="scientific">Didymodactylos carnosus</name>
    <dbReference type="NCBI Taxonomy" id="1234261"/>
    <lineage>
        <taxon>Eukaryota</taxon>
        <taxon>Metazoa</taxon>
        <taxon>Spiralia</taxon>
        <taxon>Gnathifera</taxon>
        <taxon>Rotifera</taxon>
        <taxon>Eurotatoria</taxon>
        <taxon>Bdelloidea</taxon>
        <taxon>Philodinida</taxon>
        <taxon>Philodinidae</taxon>
        <taxon>Didymodactylos</taxon>
    </lineage>
</organism>
<evidence type="ECO:0008006" key="4">
    <source>
        <dbReference type="Google" id="ProtNLM"/>
    </source>
</evidence>
<dbReference type="GO" id="GO:0120053">
    <property type="term" value="F:ribitol beta-1,4-xylosyltransferase activity"/>
    <property type="evidence" value="ECO:0007669"/>
    <property type="project" value="InterPro"/>
</dbReference>
<dbReference type="OrthoDB" id="9982462at2759"/>
<sequence>MITNIHQLFQKFDKNNGRLIAKTDIRKLILTLKQEETEKLKNTELFNDCLENCCWSISSRPTSYSSVLSRISQIDMKLIADLHYGTLPIPDFVQLPEFTLDILPCMRNGTVLFVDSTSVAHFLRDIHPQIQVDYILMTGDSDLSMPHYSISTTLTHDIFHGKTHIRHWFAMNCNKNEWSKYFSCIPQGISQWANQRYYVQMASGKNDSFFNTYLKLNDYWLLTSFNVAMNPQIRQSVWNLTCYGRLKSISKCHFEKDMNLWSLYVHIARSKFVISPPGKGLDCHRTWETLYLGSIPIVLSTTIDSLFQRLPVVIVKNYEQITLEFLQKTYENMFKQKFDYSRLYKQYWQQRIDNYRSGNMKNLQIKYHLKAKVTTWI</sequence>
<protein>
    <recommendedName>
        <fullName evidence="4">Exostosin GT47 domain-containing protein</fullName>
    </recommendedName>
</protein>
<keyword evidence="3" id="KW-1185">Reference proteome</keyword>
<dbReference type="AlphaFoldDB" id="A0A815HKI5"/>
<dbReference type="GO" id="GO:0035269">
    <property type="term" value="P:protein O-linked glycosylation via mannose"/>
    <property type="evidence" value="ECO:0007669"/>
    <property type="project" value="InterPro"/>
</dbReference>
<dbReference type="PANTHER" id="PTHR15576">
    <property type="entry name" value="RIBITOL-5-PHOSPHATE XYLOSYLTRANSFERASE 1"/>
    <property type="match status" value="1"/>
</dbReference>
<dbReference type="PROSITE" id="PS00018">
    <property type="entry name" value="EF_HAND_1"/>
    <property type="match status" value="1"/>
</dbReference>
<dbReference type="Proteomes" id="UP000681722">
    <property type="component" value="Unassembled WGS sequence"/>
</dbReference>
<dbReference type="Proteomes" id="UP000663829">
    <property type="component" value="Unassembled WGS sequence"/>
</dbReference>
<name>A0A815HKI5_9BILA</name>
<reference evidence="1" key="1">
    <citation type="submission" date="2021-02" db="EMBL/GenBank/DDBJ databases">
        <authorList>
            <person name="Nowell W R."/>
        </authorList>
    </citation>
    <scope>NUCLEOTIDE SEQUENCE</scope>
</reference>
<dbReference type="InterPro" id="IPR018247">
    <property type="entry name" value="EF_Hand_1_Ca_BS"/>
</dbReference>
<comment type="caution">
    <text evidence="1">The sequence shown here is derived from an EMBL/GenBank/DDBJ whole genome shotgun (WGS) entry which is preliminary data.</text>
</comment>
<accession>A0A815HKI5</accession>
<dbReference type="EMBL" id="CAJOBC010065902">
    <property type="protein sequence ID" value="CAF4226118.1"/>
    <property type="molecule type" value="Genomic_DNA"/>
</dbReference>
<dbReference type="GO" id="GO:0005794">
    <property type="term" value="C:Golgi apparatus"/>
    <property type="evidence" value="ECO:0007669"/>
    <property type="project" value="TreeGrafter"/>
</dbReference>
<dbReference type="EMBL" id="CAJNOQ010015037">
    <property type="protein sequence ID" value="CAF1353697.1"/>
    <property type="molecule type" value="Genomic_DNA"/>
</dbReference>
<evidence type="ECO:0000313" key="2">
    <source>
        <dbReference type="EMBL" id="CAF4226118.1"/>
    </source>
</evidence>
<evidence type="ECO:0000313" key="1">
    <source>
        <dbReference type="EMBL" id="CAF1353697.1"/>
    </source>
</evidence>
<dbReference type="InterPro" id="IPR055286">
    <property type="entry name" value="RXYLT1-like"/>
</dbReference>
<dbReference type="PANTHER" id="PTHR15576:SF1">
    <property type="entry name" value="RIBITOL-5-PHOSPHATE XYLOSYLTRANSFERASE 1"/>
    <property type="match status" value="1"/>
</dbReference>
<evidence type="ECO:0000313" key="3">
    <source>
        <dbReference type="Proteomes" id="UP000663829"/>
    </source>
</evidence>